<evidence type="ECO:0000256" key="3">
    <source>
        <dbReference type="ARBA" id="ARBA00011002"/>
    </source>
</evidence>
<evidence type="ECO:0000256" key="5">
    <source>
        <dbReference type="ARBA" id="ARBA00023231"/>
    </source>
</evidence>
<dbReference type="InterPro" id="IPR005973">
    <property type="entry name" value="NifE"/>
</dbReference>
<dbReference type="InterPro" id="IPR000510">
    <property type="entry name" value="Nase/OxRdtase_comp1"/>
</dbReference>
<keyword evidence="5" id="KW-0535">Nitrogen fixation</keyword>
<sequence length="462" mass="49346">MLKKKIADLMTEPGCAVNRGKSEGERRKGCGKQLTPGAAAGGCAFDGAKIALQPITDALHLVHGPIACDGNSWDTRNSGSSGPQLYRMGCTSDLSNMDIIQGGEKKLFKAIRAAVARYQPPAVFVYQTCVAALIGDDIAAVCKAAGERLGLPVIPVEAPGFVGSKNLGNRLAGEALIDHVIGSRDPGDAGPTDINILGEYNVAGELALVRPLLAELGIRLRTAITGDARYADVAAAHTARANMVVCSQALVTLARKMQERWDIPYFEGSFYGIGDTSEALRAIAAMLVARGADAALQERAEALIAREETAAWAAMAPYRATLAGRKVLLYTGGVKSWSVIHALQEMGMEVVGTSVRKSTEADRLKALDRLGGDEEKLHESIPPREMYAMFKAGRADIMLSGGRSQFVALKAKTPWLDINQERHHGYAGYTGMVALVRQMHLALSNPIWASLRRPAPWDGGED</sequence>
<dbReference type="Gene3D" id="3.40.50.12380">
    <property type="entry name" value="Nitrogenase MoFe cofactor biosynthesis protein NifE, C-terminal"/>
    <property type="match status" value="1"/>
</dbReference>
<keyword evidence="7" id="KW-0560">Oxidoreductase</keyword>
<dbReference type="Gene3D" id="3.40.50.1980">
    <property type="entry name" value="Nitrogenase molybdenum iron protein domain"/>
    <property type="match status" value="1"/>
</dbReference>
<comment type="pathway">
    <text evidence="2">Cofactor biosynthesis; Fe-Mo cofactor biosynthesis.</text>
</comment>
<comment type="similarity">
    <text evidence="3">Belongs to the NifD/NifK/NifE/NifN family.</text>
</comment>
<dbReference type="NCBIfam" id="TIGR01283">
    <property type="entry name" value="nifE"/>
    <property type="match status" value="1"/>
</dbReference>
<feature type="domain" description="Nitrogenase/oxidoreductase component 1" evidence="6">
    <location>
        <begin position="43"/>
        <end position="440"/>
    </location>
</feature>
<gene>
    <name evidence="7" type="primary">nifD_11</name>
    <name evidence="7" type="ORF">GALL_272440</name>
</gene>
<dbReference type="Pfam" id="PF00148">
    <property type="entry name" value="Oxidored_nitro"/>
    <property type="match status" value="1"/>
</dbReference>
<dbReference type="GO" id="GO:0016163">
    <property type="term" value="F:nitrogenase activity"/>
    <property type="evidence" value="ECO:0007669"/>
    <property type="project" value="InterPro"/>
</dbReference>
<dbReference type="SUPFAM" id="SSF53807">
    <property type="entry name" value="Helical backbone' metal receptor"/>
    <property type="match status" value="1"/>
</dbReference>
<dbReference type="AlphaFoldDB" id="A0A1J5RMV0"/>
<evidence type="ECO:0000256" key="1">
    <source>
        <dbReference type="ARBA" id="ARBA00003171"/>
    </source>
</evidence>
<comment type="function">
    <text evidence="1">This protein may play a role in the biosynthesis of the prosthetic group of nitrogenase (FeMo cofactor).</text>
</comment>
<dbReference type="PANTHER" id="PTHR42956">
    <property type="entry name" value="NITROGENASE IRON-MOLYBDENUM COFACTOR BIOSYNTHESIS PROTEIN NIFE"/>
    <property type="match status" value="1"/>
</dbReference>
<dbReference type="InterPro" id="IPR000318">
    <property type="entry name" value="Nase_comp1_CS"/>
</dbReference>
<evidence type="ECO:0000256" key="2">
    <source>
        <dbReference type="ARBA" id="ARBA00005155"/>
    </source>
</evidence>
<evidence type="ECO:0000259" key="6">
    <source>
        <dbReference type="Pfam" id="PF00148"/>
    </source>
</evidence>
<accession>A0A1J5RMV0</accession>
<evidence type="ECO:0000313" key="7">
    <source>
        <dbReference type="EMBL" id="OIQ90843.1"/>
    </source>
</evidence>
<organism evidence="7">
    <name type="scientific">mine drainage metagenome</name>
    <dbReference type="NCBI Taxonomy" id="410659"/>
    <lineage>
        <taxon>unclassified sequences</taxon>
        <taxon>metagenomes</taxon>
        <taxon>ecological metagenomes</taxon>
    </lineage>
</organism>
<name>A0A1J5RMV0_9ZZZZ</name>
<reference evidence="7" key="1">
    <citation type="submission" date="2016-10" db="EMBL/GenBank/DDBJ databases">
        <title>Sequence of Gallionella enrichment culture.</title>
        <authorList>
            <person name="Poehlein A."/>
            <person name="Muehling M."/>
            <person name="Daniel R."/>
        </authorList>
    </citation>
    <scope>NUCLEOTIDE SEQUENCE</scope>
</reference>
<proteinExistence type="inferred from homology"/>
<evidence type="ECO:0000256" key="4">
    <source>
        <dbReference type="ARBA" id="ARBA00013280"/>
    </source>
</evidence>
<dbReference type="PROSITE" id="PS00090">
    <property type="entry name" value="NITROGENASE_1_2"/>
    <property type="match status" value="1"/>
</dbReference>
<comment type="caution">
    <text evidence="7">The sequence shown here is derived from an EMBL/GenBank/DDBJ whole genome shotgun (WGS) entry which is preliminary data.</text>
</comment>
<dbReference type="PANTHER" id="PTHR42956:SF1">
    <property type="entry name" value="NITROGENASE IRON-MOLYBDENUM COFACTOR BIOSYNTHESIS PROTEIN NIFE"/>
    <property type="match status" value="1"/>
</dbReference>
<dbReference type="UniPathway" id="UPA00782"/>
<dbReference type="GO" id="GO:0065003">
    <property type="term" value="P:protein-containing complex assembly"/>
    <property type="evidence" value="ECO:0007669"/>
    <property type="project" value="InterPro"/>
</dbReference>
<dbReference type="InterPro" id="IPR049939">
    <property type="entry name" value="NifE-like"/>
</dbReference>
<dbReference type="EMBL" id="MLJW01000278">
    <property type="protein sequence ID" value="OIQ90843.1"/>
    <property type="molecule type" value="Genomic_DNA"/>
</dbReference>
<dbReference type="PROSITE" id="PS00699">
    <property type="entry name" value="NITROGENASE_1_1"/>
    <property type="match status" value="1"/>
</dbReference>
<protein>
    <recommendedName>
        <fullName evidence="4">Nitrogenase iron-molybdenum cofactor biosynthesis protein NifE</fullName>
    </recommendedName>
</protein>